<dbReference type="PANTHER" id="PTHR24421">
    <property type="entry name" value="NITRATE/NITRITE SENSOR PROTEIN NARX-RELATED"/>
    <property type="match status" value="1"/>
</dbReference>
<dbReference type="CDD" id="cd16917">
    <property type="entry name" value="HATPase_UhpB-NarQ-NarX-like"/>
    <property type="match status" value="1"/>
</dbReference>
<dbReference type="SMART" id="SM00387">
    <property type="entry name" value="HATPase_c"/>
    <property type="match status" value="1"/>
</dbReference>
<dbReference type="Proteomes" id="UP000575985">
    <property type="component" value="Unassembled WGS sequence"/>
</dbReference>
<dbReference type="InterPro" id="IPR011712">
    <property type="entry name" value="Sig_transdc_His_kin_sub3_dim/P"/>
</dbReference>
<dbReference type="EC" id="2.7.13.3" evidence="2"/>
<keyword evidence="3" id="KW-0597">Phosphoprotein</keyword>
<keyword evidence="10" id="KW-0812">Transmembrane</keyword>
<dbReference type="PANTHER" id="PTHR24421:SF10">
    <property type="entry name" value="NITRATE_NITRITE SENSOR PROTEIN NARQ"/>
    <property type="match status" value="1"/>
</dbReference>
<evidence type="ECO:0000256" key="5">
    <source>
        <dbReference type="ARBA" id="ARBA00022741"/>
    </source>
</evidence>
<evidence type="ECO:0000256" key="7">
    <source>
        <dbReference type="ARBA" id="ARBA00022840"/>
    </source>
</evidence>
<feature type="transmembrane region" description="Helical" evidence="10">
    <location>
        <begin position="38"/>
        <end position="56"/>
    </location>
</feature>
<dbReference type="AlphaFoldDB" id="A0A853BLN7"/>
<keyword evidence="7" id="KW-0067">ATP-binding</keyword>
<dbReference type="RefSeq" id="WP_179767835.1">
    <property type="nucleotide sequence ID" value="NZ_JACCFO010000001.1"/>
</dbReference>
<protein>
    <recommendedName>
        <fullName evidence="2">histidine kinase</fullName>
        <ecNumber evidence="2">2.7.13.3</ecNumber>
    </recommendedName>
</protein>
<keyword evidence="6 12" id="KW-0418">Kinase</keyword>
<keyword evidence="13" id="KW-1185">Reference proteome</keyword>
<keyword evidence="8" id="KW-0902">Two-component regulatory system</keyword>
<gene>
    <name evidence="12" type="ORF">HNR12_002756</name>
</gene>
<dbReference type="GO" id="GO:0016020">
    <property type="term" value="C:membrane"/>
    <property type="evidence" value="ECO:0007669"/>
    <property type="project" value="InterPro"/>
</dbReference>
<evidence type="ECO:0000256" key="3">
    <source>
        <dbReference type="ARBA" id="ARBA00022553"/>
    </source>
</evidence>
<keyword evidence="5" id="KW-0547">Nucleotide-binding</keyword>
<evidence type="ECO:0000313" key="12">
    <source>
        <dbReference type="EMBL" id="NYI96479.1"/>
    </source>
</evidence>
<sequence>MDAGRARRLAGDIGFGAVSAGALAFQASQIAAIWGGGYWRLGLAAGTAVGVITLMRRRDRARAAFAGLAVAMAAVWIAWWAGLPAEPNPAMALGLSVLVASAVRTLPLRSAAAVGAAGAAVAAGGLAAALTSASAEAVAQLNCAGWLAALAAGLGLRLLDARNRALTEKARRDVRMELARELHDVVAHHIAGIVLLAQAAPIAARRDPAAADASFAEIEAVGTEALDATRRVVGLLRDTDDTQPFTSGLESLRDLVERFSGRGPAVRLRLPGGEAEWAPEVASTVYRVVQESLTNVARHAPHAASVLVSVEQDGASVAVEVADDAPPTRAGGHSRRGGYGLVGMRERVEALGGRVQAGPRPGGGWSVRATLPLPARSGR</sequence>
<evidence type="ECO:0000256" key="6">
    <source>
        <dbReference type="ARBA" id="ARBA00022777"/>
    </source>
</evidence>
<dbReference type="GO" id="GO:0005524">
    <property type="term" value="F:ATP binding"/>
    <property type="evidence" value="ECO:0007669"/>
    <property type="project" value="UniProtKB-KW"/>
</dbReference>
<evidence type="ECO:0000259" key="11">
    <source>
        <dbReference type="SMART" id="SM00387"/>
    </source>
</evidence>
<dbReference type="GO" id="GO:0000155">
    <property type="term" value="F:phosphorelay sensor kinase activity"/>
    <property type="evidence" value="ECO:0007669"/>
    <property type="project" value="InterPro"/>
</dbReference>
<dbReference type="InterPro" id="IPR050482">
    <property type="entry name" value="Sensor_HK_TwoCompSys"/>
</dbReference>
<feature type="transmembrane region" description="Helical" evidence="10">
    <location>
        <begin position="63"/>
        <end position="83"/>
    </location>
</feature>
<evidence type="ECO:0000256" key="1">
    <source>
        <dbReference type="ARBA" id="ARBA00000085"/>
    </source>
</evidence>
<evidence type="ECO:0000256" key="10">
    <source>
        <dbReference type="SAM" id="Phobius"/>
    </source>
</evidence>
<feature type="region of interest" description="Disordered" evidence="9">
    <location>
        <begin position="358"/>
        <end position="379"/>
    </location>
</feature>
<evidence type="ECO:0000256" key="8">
    <source>
        <dbReference type="ARBA" id="ARBA00023012"/>
    </source>
</evidence>
<evidence type="ECO:0000256" key="9">
    <source>
        <dbReference type="SAM" id="MobiDB-lite"/>
    </source>
</evidence>
<dbReference type="EMBL" id="JACCFO010000001">
    <property type="protein sequence ID" value="NYI96479.1"/>
    <property type="molecule type" value="Genomic_DNA"/>
</dbReference>
<proteinExistence type="predicted"/>
<name>A0A853BLN7_9ACTN</name>
<comment type="catalytic activity">
    <reaction evidence="1">
        <text>ATP + protein L-histidine = ADP + protein N-phospho-L-histidine.</text>
        <dbReference type="EC" id="2.7.13.3"/>
    </reaction>
</comment>
<dbReference type="InterPro" id="IPR036890">
    <property type="entry name" value="HATPase_C_sf"/>
</dbReference>
<keyword evidence="10" id="KW-1133">Transmembrane helix</keyword>
<dbReference type="Gene3D" id="3.30.565.10">
    <property type="entry name" value="Histidine kinase-like ATPase, C-terminal domain"/>
    <property type="match status" value="1"/>
</dbReference>
<accession>A0A853BLN7</accession>
<dbReference type="SUPFAM" id="SSF55874">
    <property type="entry name" value="ATPase domain of HSP90 chaperone/DNA topoisomerase II/histidine kinase"/>
    <property type="match status" value="1"/>
</dbReference>
<organism evidence="12 13">
    <name type="scientific">Streptomonospora nanhaiensis</name>
    <dbReference type="NCBI Taxonomy" id="1323731"/>
    <lineage>
        <taxon>Bacteria</taxon>
        <taxon>Bacillati</taxon>
        <taxon>Actinomycetota</taxon>
        <taxon>Actinomycetes</taxon>
        <taxon>Streptosporangiales</taxon>
        <taxon>Nocardiopsidaceae</taxon>
        <taxon>Streptomonospora</taxon>
    </lineage>
</organism>
<feature type="transmembrane region" description="Helical" evidence="10">
    <location>
        <begin position="113"/>
        <end position="133"/>
    </location>
</feature>
<dbReference type="Gene3D" id="1.20.5.1930">
    <property type="match status" value="1"/>
</dbReference>
<keyword evidence="4" id="KW-0808">Transferase</keyword>
<evidence type="ECO:0000256" key="4">
    <source>
        <dbReference type="ARBA" id="ARBA00022679"/>
    </source>
</evidence>
<evidence type="ECO:0000313" key="13">
    <source>
        <dbReference type="Proteomes" id="UP000575985"/>
    </source>
</evidence>
<dbReference type="InterPro" id="IPR003594">
    <property type="entry name" value="HATPase_dom"/>
</dbReference>
<dbReference type="GO" id="GO:0046983">
    <property type="term" value="F:protein dimerization activity"/>
    <property type="evidence" value="ECO:0007669"/>
    <property type="project" value="InterPro"/>
</dbReference>
<reference evidence="12 13" key="1">
    <citation type="submission" date="2020-07" db="EMBL/GenBank/DDBJ databases">
        <title>Sequencing the genomes of 1000 actinobacteria strains.</title>
        <authorList>
            <person name="Klenk H.-P."/>
        </authorList>
    </citation>
    <scope>NUCLEOTIDE SEQUENCE [LARGE SCALE GENOMIC DNA]</scope>
    <source>
        <strain evidence="12 13">DSM 45927</strain>
    </source>
</reference>
<evidence type="ECO:0000256" key="2">
    <source>
        <dbReference type="ARBA" id="ARBA00012438"/>
    </source>
</evidence>
<dbReference type="Pfam" id="PF07730">
    <property type="entry name" value="HisKA_3"/>
    <property type="match status" value="1"/>
</dbReference>
<comment type="caution">
    <text evidence="12">The sequence shown here is derived from an EMBL/GenBank/DDBJ whole genome shotgun (WGS) entry which is preliminary data.</text>
</comment>
<feature type="transmembrane region" description="Helical" evidence="10">
    <location>
        <begin position="12"/>
        <end position="32"/>
    </location>
</feature>
<keyword evidence="10" id="KW-0472">Membrane</keyword>
<feature type="transmembrane region" description="Helical" evidence="10">
    <location>
        <begin position="139"/>
        <end position="159"/>
    </location>
</feature>
<feature type="domain" description="Histidine kinase/HSP90-like ATPase" evidence="11">
    <location>
        <begin position="280"/>
        <end position="375"/>
    </location>
</feature>
<dbReference type="Pfam" id="PF02518">
    <property type="entry name" value="HATPase_c"/>
    <property type="match status" value="1"/>
</dbReference>